<dbReference type="EMBL" id="JAOYFB010000063">
    <property type="protein sequence ID" value="KAK4045801.1"/>
    <property type="molecule type" value="Genomic_DNA"/>
</dbReference>
<protein>
    <submittedName>
        <fullName evidence="1">Uncharacterized protein</fullName>
    </submittedName>
</protein>
<keyword evidence="2" id="KW-1185">Reference proteome</keyword>
<name>A0ABR0BB43_9CRUS</name>
<comment type="caution">
    <text evidence="1">The sequence shown here is derived from an EMBL/GenBank/DDBJ whole genome shotgun (WGS) entry which is preliminary data.</text>
</comment>
<sequence length="130" mass="14417">MSQETNLDLVNYLSNVSIFNIAMVSEEVISAVTADGASTLPTSKIIQLPAKYFTFMYHVKGARSFKSKHSASLADYLKLWKEKGETESQANAVTEKGNNVVRSQLDQHMGSSVSQFKQIKTQIELDEAIL</sequence>
<gene>
    <name evidence="1" type="ORF">OUZ56_033791</name>
</gene>
<proteinExistence type="predicted"/>
<reference evidence="1 2" key="1">
    <citation type="journal article" date="2023" name="Nucleic Acids Res.">
        <title>The hologenome of Daphnia magna reveals possible DNA methylation and microbiome-mediated evolution of the host genome.</title>
        <authorList>
            <person name="Chaturvedi A."/>
            <person name="Li X."/>
            <person name="Dhandapani V."/>
            <person name="Marshall H."/>
            <person name="Kissane S."/>
            <person name="Cuenca-Cambronero M."/>
            <person name="Asole G."/>
            <person name="Calvet F."/>
            <person name="Ruiz-Romero M."/>
            <person name="Marangio P."/>
            <person name="Guigo R."/>
            <person name="Rago D."/>
            <person name="Mirbahai L."/>
            <person name="Eastwood N."/>
            <person name="Colbourne J.K."/>
            <person name="Zhou J."/>
            <person name="Mallon E."/>
            <person name="Orsini L."/>
        </authorList>
    </citation>
    <scope>NUCLEOTIDE SEQUENCE [LARGE SCALE GENOMIC DNA]</scope>
    <source>
        <strain evidence="1">LRV0_1</strain>
    </source>
</reference>
<organism evidence="1 2">
    <name type="scientific">Daphnia magna</name>
    <dbReference type="NCBI Taxonomy" id="35525"/>
    <lineage>
        <taxon>Eukaryota</taxon>
        <taxon>Metazoa</taxon>
        <taxon>Ecdysozoa</taxon>
        <taxon>Arthropoda</taxon>
        <taxon>Crustacea</taxon>
        <taxon>Branchiopoda</taxon>
        <taxon>Diplostraca</taxon>
        <taxon>Cladocera</taxon>
        <taxon>Anomopoda</taxon>
        <taxon>Daphniidae</taxon>
        <taxon>Daphnia</taxon>
    </lineage>
</organism>
<dbReference type="Proteomes" id="UP001234178">
    <property type="component" value="Unassembled WGS sequence"/>
</dbReference>
<evidence type="ECO:0000313" key="1">
    <source>
        <dbReference type="EMBL" id="KAK4045801.1"/>
    </source>
</evidence>
<accession>A0ABR0BB43</accession>
<evidence type="ECO:0000313" key="2">
    <source>
        <dbReference type="Proteomes" id="UP001234178"/>
    </source>
</evidence>